<reference evidence="1 2" key="1">
    <citation type="journal article" date="2012" name="Eukaryot. Cell">
        <title>Genome sequence of the fungus Glarea lozoyensis: the first genome sequence of a species from the Helotiaceae family.</title>
        <authorList>
            <person name="Youssar L."/>
            <person name="Gruening B.A."/>
            <person name="Erxleben A."/>
            <person name="Guenther S."/>
            <person name="Huettel W."/>
        </authorList>
    </citation>
    <scope>NUCLEOTIDE SEQUENCE [LARGE SCALE GENOMIC DNA]</scope>
    <source>
        <strain evidence="2">ATCC 74030 / MF5533</strain>
    </source>
</reference>
<organism evidence="1 2">
    <name type="scientific">Glarea lozoyensis (strain ATCC 74030 / MF5533)</name>
    <dbReference type="NCBI Taxonomy" id="1104152"/>
    <lineage>
        <taxon>Eukaryota</taxon>
        <taxon>Fungi</taxon>
        <taxon>Dikarya</taxon>
        <taxon>Ascomycota</taxon>
        <taxon>Pezizomycotina</taxon>
        <taxon>Leotiomycetes</taxon>
        <taxon>Helotiales</taxon>
        <taxon>Helotiaceae</taxon>
        <taxon>Glarea</taxon>
    </lineage>
</organism>
<dbReference type="EMBL" id="AGUE01000015">
    <property type="protein sequence ID" value="EHL03123.1"/>
    <property type="molecule type" value="Genomic_DNA"/>
</dbReference>
<accession>H0EEE0</accession>
<evidence type="ECO:0000313" key="2">
    <source>
        <dbReference type="Proteomes" id="UP000005446"/>
    </source>
</evidence>
<dbReference type="OrthoDB" id="10641140at2759"/>
<dbReference type="AlphaFoldDB" id="H0EEE0"/>
<protein>
    <submittedName>
        <fullName evidence="1">Uncharacterized protein</fullName>
    </submittedName>
</protein>
<dbReference type="InParanoid" id="H0EEE0"/>
<name>H0EEE0_GLAL7</name>
<evidence type="ECO:0000313" key="1">
    <source>
        <dbReference type="EMBL" id="EHL03123.1"/>
    </source>
</evidence>
<dbReference type="HOGENOM" id="CLU_698401_0_0_1"/>
<proteinExistence type="predicted"/>
<keyword evidence="2" id="KW-1185">Reference proteome</keyword>
<gene>
    <name evidence="1" type="ORF">M7I_0815</name>
</gene>
<comment type="caution">
    <text evidence="1">The sequence shown here is derived from an EMBL/GenBank/DDBJ whole genome shotgun (WGS) entry which is preliminary data.</text>
</comment>
<sequence>MCHVKPEEEWPGSAEAESINDKVQERIRKKISARGYQELESSTKDALVLWVSANITEYVGDNPTSQDKQELKNWYLIWLALFPGIPVPSQPFFDGPSEASAEDERFLQLCQRPLVSKCAKVQRHGPTFFPSLSILRIRSPDAAIPRHTTSQTSTISIHGHPPPDPIHYHISQTLGGNTPLITPQCPNALSLCHPSNPALLALHLMLGHQKRLSGPRVQEIRGSRIRERDFFNRGPGAEDDHVGEIAAFVGFVGDFGGGGRGGLAEDAAAGEDGADCGCDYAGGGEGGRKGGGRYECNDAPIFEHVVEILDKFQREEINWLSAAREDVVDDVIVFGSRSGGAVCEGDCVFDDGCVGGWQGEVFGCEAVDDGVNFDDCGVDAVGDECSRGGSNTETA</sequence>
<dbReference type="Proteomes" id="UP000005446">
    <property type="component" value="Unassembled WGS sequence"/>
</dbReference>